<dbReference type="InterPro" id="IPR025857">
    <property type="entry name" value="MacB_PCD"/>
</dbReference>
<keyword evidence="5 6" id="KW-0472">Membrane</keyword>
<dbReference type="Proteomes" id="UP000772618">
    <property type="component" value="Unassembled WGS sequence"/>
</dbReference>
<feature type="transmembrane region" description="Helical" evidence="6">
    <location>
        <begin position="423"/>
        <end position="442"/>
    </location>
</feature>
<evidence type="ECO:0000256" key="3">
    <source>
        <dbReference type="ARBA" id="ARBA00022692"/>
    </source>
</evidence>
<reference evidence="9 10" key="1">
    <citation type="submission" date="2021-05" db="EMBL/GenBank/DDBJ databases">
        <title>A Polyphasic approach of four new species of the genus Ohtaekwangia: Ohtaekwangia histidinii sp. nov., Ohtaekwangia cretensis sp. nov., Ohtaekwangia indiensis sp. nov., Ohtaekwangia reichenbachii sp. nov. from diverse environment.</title>
        <authorList>
            <person name="Octaviana S."/>
        </authorList>
    </citation>
    <scope>NUCLEOTIDE SEQUENCE [LARGE SCALE GENOMIC DNA]</scope>
    <source>
        <strain evidence="9 10">PWU20</strain>
    </source>
</reference>
<accession>A0ABS5VVC9</accession>
<evidence type="ECO:0000259" key="7">
    <source>
        <dbReference type="Pfam" id="PF02687"/>
    </source>
</evidence>
<gene>
    <name evidence="9" type="ORF">KK060_15830</name>
</gene>
<dbReference type="Pfam" id="PF12704">
    <property type="entry name" value="MacB_PCD"/>
    <property type="match status" value="2"/>
</dbReference>
<feature type="domain" description="MacB-like periplasmic core" evidence="8">
    <location>
        <begin position="20"/>
        <end position="238"/>
    </location>
</feature>
<dbReference type="RefSeq" id="WP_254154720.1">
    <property type="nucleotide sequence ID" value="NZ_JAHESD010000038.1"/>
</dbReference>
<evidence type="ECO:0000256" key="1">
    <source>
        <dbReference type="ARBA" id="ARBA00004651"/>
    </source>
</evidence>
<proteinExistence type="predicted"/>
<evidence type="ECO:0000313" key="10">
    <source>
        <dbReference type="Proteomes" id="UP000772618"/>
    </source>
</evidence>
<evidence type="ECO:0000259" key="8">
    <source>
        <dbReference type="Pfam" id="PF12704"/>
    </source>
</evidence>
<dbReference type="Pfam" id="PF02687">
    <property type="entry name" value="FtsX"/>
    <property type="match status" value="2"/>
</dbReference>
<dbReference type="InterPro" id="IPR003838">
    <property type="entry name" value="ABC3_permease_C"/>
</dbReference>
<evidence type="ECO:0000256" key="5">
    <source>
        <dbReference type="ARBA" id="ARBA00023136"/>
    </source>
</evidence>
<feature type="domain" description="MacB-like periplasmic core" evidence="8">
    <location>
        <begin position="430"/>
        <end position="651"/>
    </location>
</feature>
<feature type="transmembrane region" description="Helical" evidence="6">
    <location>
        <begin position="733"/>
        <end position="755"/>
    </location>
</feature>
<keyword evidence="3 6" id="KW-0812">Transmembrane</keyword>
<protein>
    <submittedName>
        <fullName evidence="9">ABC transporter permease</fullName>
    </submittedName>
</protein>
<feature type="transmembrane region" description="Helical" evidence="6">
    <location>
        <begin position="283"/>
        <end position="305"/>
    </location>
</feature>
<keyword evidence="4 6" id="KW-1133">Transmembrane helix</keyword>
<name>A0ABS5VVC9_9BACT</name>
<dbReference type="EMBL" id="JAHESD010000038">
    <property type="protein sequence ID" value="MBT1704765.1"/>
    <property type="molecule type" value="Genomic_DNA"/>
</dbReference>
<feature type="transmembrane region" description="Helical" evidence="6">
    <location>
        <begin position="21"/>
        <end position="42"/>
    </location>
</feature>
<feature type="transmembrane region" description="Helical" evidence="6">
    <location>
        <begin position="377"/>
        <end position="402"/>
    </location>
</feature>
<dbReference type="PANTHER" id="PTHR30572">
    <property type="entry name" value="MEMBRANE COMPONENT OF TRANSPORTER-RELATED"/>
    <property type="match status" value="1"/>
</dbReference>
<comment type="subcellular location">
    <subcellularLocation>
        <location evidence="1">Cell membrane</location>
        <topology evidence="1">Multi-pass membrane protein</topology>
    </subcellularLocation>
</comment>
<evidence type="ECO:0000256" key="6">
    <source>
        <dbReference type="SAM" id="Phobius"/>
    </source>
</evidence>
<comment type="caution">
    <text evidence="9">The sequence shown here is derived from an EMBL/GenBank/DDBJ whole genome shotgun (WGS) entry which is preliminary data.</text>
</comment>
<dbReference type="PANTHER" id="PTHR30572:SF18">
    <property type="entry name" value="ABC-TYPE MACROLIDE FAMILY EXPORT SYSTEM PERMEASE COMPONENT 2"/>
    <property type="match status" value="1"/>
</dbReference>
<sequence>MLLNYLKIAIRSLWRTKAHTIINITGLSLGIVCCLLIALFVVDEFSFDNFHKKADRIFRVYGKERIGGIDQINTVTPFPMGPTLKDNLPEVEAFVRFVKTRSQIKVGDNQFSETVTIVEKEIFDVFDFQLVRGDRKHALDKPSNVILSEAAALKYFGSSDPVNKVISIEQLDTFTEFTVTGVVSVPENSSIEFFLLVPDQNLLKLYSNERLTSWFNIEPETYVLLRPGAEVNKLAAKFPSLFERLLGKEDFQNSHYGAGLQPLKSVYLGDLPQGLAKISNPKYAYVLSAIALLILVVACINFVTLSIGRSLQRAKEVGVRKVVGAARSQLIIQFIGEAVIVTFLSLMLGVVLSIIMLPLFNDLAGKNLHIYFDTSTLVLIGVLLFVIGLIAGSYPAFILSGFKPVSILKGKVQGGSKQNLRRVLVGIQLAFSVFLVTCTLIMRNQLHYLQNKDLGFNKEQLISIQVNVPRGQRLSERVARGFDMAEPLKIAISKIPNVVSVFTASHDFGTGAWTSVGFTDENGIYRTFNLNVVDADYLSAMKMQIVNGRGFIEGNESDKRHGVIVNESFCKMFGWTNPVGQRIPGKDFTNHEIIGVVKDFNYGSLYSKVQPLAIVEDGRIIYSGIENINIDNTPVPKVMVHIAAGATATTLEKIKSTWQNLTNGEEFAFTFADEAIARQYRADANLGKIVTIAAALSILIGSLGLYGLASLAMQGRVKEISVRKVLGATEQSLLILLSKDFIVITIISLLTSIPITIYAMNNWLSGFEYHVNMGWQVFVMAGALSVIIALITISYQTIKTAWTKPVDVLKYE</sequence>
<organism evidence="9 10">
    <name type="scientific">Chryseosolibacter indicus</name>
    <dbReference type="NCBI Taxonomy" id="2782351"/>
    <lineage>
        <taxon>Bacteria</taxon>
        <taxon>Pseudomonadati</taxon>
        <taxon>Bacteroidota</taxon>
        <taxon>Cytophagia</taxon>
        <taxon>Cytophagales</taxon>
        <taxon>Chryseotaleaceae</taxon>
        <taxon>Chryseosolibacter</taxon>
    </lineage>
</organism>
<keyword evidence="2" id="KW-1003">Cell membrane</keyword>
<feature type="transmembrane region" description="Helical" evidence="6">
    <location>
        <begin position="775"/>
        <end position="795"/>
    </location>
</feature>
<evidence type="ECO:0000256" key="2">
    <source>
        <dbReference type="ARBA" id="ARBA00022475"/>
    </source>
</evidence>
<feature type="domain" description="ABC3 transporter permease C-terminal" evidence="7">
    <location>
        <begin position="692"/>
        <end position="805"/>
    </location>
</feature>
<keyword evidence="10" id="KW-1185">Reference proteome</keyword>
<evidence type="ECO:0000256" key="4">
    <source>
        <dbReference type="ARBA" id="ARBA00022989"/>
    </source>
</evidence>
<dbReference type="InterPro" id="IPR050250">
    <property type="entry name" value="Macrolide_Exporter_MacB"/>
</dbReference>
<feature type="transmembrane region" description="Helical" evidence="6">
    <location>
        <begin position="330"/>
        <end position="357"/>
    </location>
</feature>
<feature type="domain" description="ABC3 transporter permease C-terminal" evidence="7">
    <location>
        <begin position="289"/>
        <end position="400"/>
    </location>
</feature>
<feature type="transmembrane region" description="Helical" evidence="6">
    <location>
        <begin position="689"/>
        <end position="712"/>
    </location>
</feature>
<evidence type="ECO:0000313" key="9">
    <source>
        <dbReference type="EMBL" id="MBT1704765.1"/>
    </source>
</evidence>